<protein>
    <submittedName>
        <fullName evidence="1">Ester cyclase</fullName>
    </submittedName>
</protein>
<dbReference type="EMBL" id="CP089983">
    <property type="protein sequence ID" value="WXB06368.1"/>
    <property type="molecule type" value="Genomic_DNA"/>
</dbReference>
<dbReference type="Pfam" id="PF07366">
    <property type="entry name" value="SnoaL"/>
    <property type="match status" value="1"/>
</dbReference>
<evidence type="ECO:0000313" key="2">
    <source>
        <dbReference type="Proteomes" id="UP001374803"/>
    </source>
</evidence>
<dbReference type="InterPro" id="IPR032710">
    <property type="entry name" value="NTF2-like_dom_sf"/>
</dbReference>
<dbReference type="RefSeq" id="WP_394836014.1">
    <property type="nucleotide sequence ID" value="NZ_CP089929.1"/>
</dbReference>
<reference evidence="1" key="1">
    <citation type="submission" date="2021-12" db="EMBL/GenBank/DDBJ databases">
        <title>Discovery of the Pendulisporaceae a myxobacterial family with distinct sporulation behavior and unique specialized metabolism.</title>
        <authorList>
            <person name="Garcia R."/>
            <person name="Popoff A."/>
            <person name="Bader C.D."/>
            <person name="Loehr J."/>
            <person name="Walesch S."/>
            <person name="Walt C."/>
            <person name="Boldt J."/>
            <person name="Bunk B."/>
            <person name="Haeckl F.J.F.P.J."/>
            <person name="Gunesch A.P."/>
            <person name="Birkelbach J."/>
            <person name="Nuebel U."/>
            <person name="Pietschmann T."/>
            <person name="Bach T."/>
            <person name="Mueller R."/>
        </authorList>
    </citation>
    <scope>NUCLEOTIDE SEQUENCE</scope>
    <source>
        <strain evidence="1">MSr11367</strain>
    </source>
</reference>
<name>A0ABZ2L602_9BACT</name>
<dbReference type="Proteomes" id="UP001374803">
    <property type="component" value="Chromosome"/>
</dbReference>
<dbReference type="SUPFAM" id="SSF54427">
    <property type="entry name" value="NTF2-like"/>
    <property type="match status" value="1"/>
</dbReference>
<evidence type="ECO:0000313" key="1">
    <source>
        <dbReference type="EMBL" id="WXB06368.1"/>
    </source>
</evidence>
<keyword evidence="2" id="KW-1185">Reference proteome</keyword>
<proteinExistence type="predicted"/>
<dbReference type="Gene3D" id="3.10.450.50">
    <property type="match status" value="1"/>
</dbReference>
<organism evidence="1 2">
    <name type="scientific">Pendulispora rubella</name>
    <dbReference type="NCBI Taxonomy" id="2741070"/>
    <lineage>
        <taxon>Bacteria</taxon>
        <taxon>Pseudomonadati</taxon>
        <taxon>Myxococcota</taxon>
        <taxon>Myxococcia</taxon>
        <taxon>Myxococcales</taxon>
        <taxon>Sorangiineae</taxon>
        <taxon>Pendulisporaceae</taxon>
        <taxon>Pendulispora</taxon>
    </lineage>
</organism>
<dbReference type="InterPro" id="IPR009959">
    <property type="entry name" value="Cyclase_SnoaL-like"/>
</dbReference>
<gene>
    <name evidence="1" type="ORF">LVJ94_03795</name>
</gene>
<accession>A0ABZ2L602</accession>
<sequence>MERQSTNTLSRTMAEDLWARWTAMWNGDTELARAIIADGFYVHLQKKLADPATIRDPEAVIGLVRTVRAQYAEIRYETNLAVLVDGDTLIARWFARGIFAGRSGRPEDVEGRTFRIAGIDILRIENGRIRECWTVSNPTEE</sequence>